<dbReference type="Pfam" id="PF11361">
    <property type="entry name" value="DUF3159"/>
    <property type="match status" value="1"/>
</dbReference>
<dbReference type="Proteomes" id="UP000468928">
    <property type="component" value="Unassembled WGS sequence"/>
</dbReference>
<dbReference type="AlphaFoldDB" id="A0A6P1DFY8"/>
<accession>A0A6P1DFY8</accession>
<protein>
    <submittedName>
        <fullName evidence="1">DUF3159 domain-containing protein</fullName>
    </submittedName>
</protein>
<sequence length="40" mass="4542">MVGVIWGVLNGHGTDWRADRRVVRLYDVATLAWVLVFGSR</sequence>
<proteinExistence type="predicted"/>
<organism evidence="1 2">
    <name type="scientific">Nocardia cyriacigeorgica</name>
    <dbReference type="NCBI Taxonomy" id="135487"/>
    <lineage>
        <taxon>Bacteria</taxon>
        <taxon>Bacillati</taxon>
        <taxon>Actinomycetota</taxon>
        <taxon>Actinomycetes</taxon>
        <taxon>Mycobacteriales</taxon>
        <taxon>Nocardiaceae</taxon>
        <taxon>Nocardia</taxon>
    </lineage>
</organism>
<name>A0A6P1DFY8_9NOCA</name>
<reference evidence="1 2" key="1">
    <citation type="submission" date="2020-01" db="EMBL/GenBank/DDBJ databases">
        <title>Genetics and antimicrobial susceptibilities of Nocardia species isolated from the soil; a comparison with species isolated from humans.</title>
        <authorList>
            <person name="Carrasco G."/>
            <person name="Monzon S."/>
            <person name="Sansegundo M."/>
            <person name="Garcia E."/>
            <person name="Garrido N."/>
            <person name="Medina M.J."/>
            <person name="Villalon P."/>
            <person name="Ramirez-Arocha A.C."/>
            <person name="Jimenez P."/>
            <person name="Cuesta I."/>
            <person name="Valdezate S."/>
        </authorList>
    </citation>
    <scope>NUCLEOTIDE SEQUENCE [LARGE SCALE GENOMIC DNA]</scope>
    <source>
        <strain evidence="1 2">CNM20110639</strain>
    </source>
</reference>
<feature type="non-terminal residue" evidence="1">
    <location>
        <position position="40"/>
    </location>
</feature>
<dbReference type="EMBL" id="JAAGUZ010000294">
    <property type="protein sequence ID" value="NEW48409.1"/>
    <property type="molecule type" value="Genomic_DNA"/>
</dbReference>
<evidence type="ECO:0000313" key="2">
    <source>
        <dbReference type="Proteomes" id="UP000468928"/>
    </source>
</evidence>
<evidence type="ECO:0000313" key="1">
    <source>
        <dbReference type="EMBL" id="NEW48409.1"/>
    </source>
</evidence>
<comment type="caution">
    <text evidence="1">The sequence shown here is derived from an EMBL/GenBank/DDBJ whole genome shotgun (WGS) entry which is preliminary data.</text>
</comment>
<gene>
    <name evidence="1" type="ORF">GV789_29090</name>
</gene>
<dbReference type="InterPro" id="IPR016566">
    <property type="entry name" value="UCP010219"/>
</dbReference>